<dbReference type="SUPFAM" id="SSF53756">
    <property type="entry name" value="UDP-Glycosyltransferase/glycogen phosphorylase"/>
    <property type="match status" value="1"/>
</dbReference>
<sequence>MKIALVHDWLTNFGGSERCVQAFSELYPTSPLYTSLWDKKNVPQFANQEIVTSFLQKMPGSIHHHAFYLNQMPMAFERFDFSDYDVVLSSSHACAKGIITLPKTIHICYCHTPTRYLWDFWHQYINNPSYFGLFNPLIKLFAPLAATYLRLWDRSAAERVDYFIANSRYISERIKKYYRKPSVVIYPPVDVADFHQSDDLGDYFLLVSRLVTYKRVDLAISAFNELGIPLKIVGDGPEYKKLRSLANSNIEFLGSVEEQEKRDLMARCQAFIFPPEEDFGITAVEAMAAGRPVIALRRGGALETVVEGRTGLFFDEQRSDLLCEAVRSFDNKDFNSTAIRKHAMQFDRSVFKQRIHDFITQKYREKHTH</sequence>
<keyword evidence="3" id="KW-0808">Transferase</keyword>
<evidence type="ECO:0000313" key="3">
    <source>
        <dbReference type="EMBL" id="OIP97093.1"/>
    </source>
</evidence>
<dbReference type="AlphaFoldDB" id="A0A1J5IJ18"/>
<dbReference type="PANTHER" id="PTHR45947:SF3">
    <property type="entry name" value="SULFOQUINOVOSYL TRANSFERASE SQD2"/>
    <property type="match status" value="1"/>
</dbReference>
<dbReference type="STRING" id="1817892.AUK40_03995"/>
<dbReference type="Pfam" id="PF13439">
    <property type="entry name" value="Glyco_transf_4"/>
    <property type="match status" value="1"/>
</dbReference>
<organism evidence="3 4">
    <name type="scientific">Candidatus Wirthbacteria bacterium CG2_30_54_11</name>
    <dbReference type="NCBI Taxonomy" id="1817892"/>
    <lineage>
        <taxon>Bacteria</taxon>
        <taxon>Candidatus Wirthbacteria</taxon>
    </lineage>
</organism>
<dbReference type="Pfam" id="PF00534">
    <property type="entry name" value="Glycos_transf_1"/>
    <property type="match status" value="1"/>
</dbReference>
<dbReference type="EMBL" id="MNZT01000069">
    <property type="protein sequence ID" value="OIP97093.1"/>
    <property type="molecule type" value="Genomic_DNA"/>
</dbReference>
<dbReference type="Gene3D" id="3.40.50.2000">
    <property type="entry name" value="Glycogen Phosphorylase B"/>
    <property type="match status" value="2"/>
</dbReference>
<name>A0A1J5IJ18_9BACT</name>
<feature type="domain" description="Glycosyltransferase subfamily 4-like N-terminal" evidence="2">
    <location>
        <begin position="49"/>
        <end position="192"/>
    </location>
</feature>
<dbReference type="GO" id="GO:0016757">
    <property type="term" value="F:glycosyltransferase activity"/>
    <property type="evidence" value="ECO:0007669"/>
    <property type="project" value="InterPro"/>
</dbReference>
<evidence type="ECO:0000259" key="2">
    <source>
        <dbReference type="Pfam" id="PF13439"/>
    </source>
</evidence>
<accession>A0A1J5IJ18</accession>
<protein>
    <submittedName>
        <fullName evidence="3">Glycosyl transferase</fullName>
    </submittedName>
</protein>
<comment type="caution">
    <text evidence="3">The sequence shown here is derived from an EMBL/GenBank/DDBJ whole genome shotgun (WGS) entry which is preliminary data.</text>
</comment>
<dbReference type="InterPro" id="IPR050194">
    <property type="entry name" value="Glycosyltransferase_grp1"/>
</dbReference>
<dbReference type="InterPro" id="IPR001296">
    <property type="entry name" value="Glyco_trans_1"/>
</dbReference>
<dbReference type="Proteomes" id="UP000183245">
    <property type="component" value="Unassembled WGS sequence"/>
</dbReference>
<proteinExistence type="predicted"/>
<reference evidence="3 4" key="1">
    <citation type="journal article" date="2016" name="Environ. Microbiol.">
        <title>Genomic resolution of a cold subsurface aquifer community provides metabolic insights for novel microbes adapted to high CO concentrations.</title>
        <authorList>
            <person name="Probst A.J."/>
            <person name="Castelle C.J."/>
            <person name="Singh A."/>
            <person name="Brown C.T."/>
            <person name="Anantharaman K."/>
            <person name="Sharon I."/>
            <person name="Hug L.A."/>
            <person name="Burstein D."/>
            <person name="Emerson J.B."/>
            <person name="Thomas B.C."/>
            <person name="Banfield J.F."/>
        </authorList>
    </citation>
    <scope>NUCLEOTIDE SEQUENCE [LARGE SCALE GENOMIC DNA]</scope>
    <source>
        <strain evidence="3">CG2_30_54_11</strain>
    </source>
</reference>
<gene>
    <name evidence="3" type="ORF">AUK40_03995</name>
</gene>
<dbReference type="InterPro" id="IPR028098">
    <property type="entry name" value="Glyco_trans_4-like_N"/>
</dbReference>
<evidence type="ECO:0000313" key="4">
    <source>
        <dbReference type="Proteomes" id="UP000183245"/>
    </source>
</evidence>
<dbReference type="PANTHER" id="PTHR45947">
    <property type="entry name" value="SULFOQUINOVOSYL TRANSFERASE SQD2"/>
    <property type="match status" value="1"/>
</dbReference>
<evidence type="ECO:0000259" key="1">
    <source>
        <dbReference type="Pfam" id="PF00534"/>
    </source>
</evidence>
<feature type="domain" description="Glycosyl transferase family 1" evidence="1">
    <location>
        <begin position="202"/>
        <end position="330"/>
    </location>
</feature>